<sequence>MIEFLVGSGLATAAGLNAWMPLLVLGLADRLVPAIELPAAWAWLSSDVALWIIGALLVIEIVADKVPVVDTVNDAVQTVIRPASGGIAFGAGAGAETMRVEDPAALFADGSWVPVAVGVGIALAVHIAKALFRPAANAATAGVAAPIVSTVEDAASLILSVLALVVPILAVLLIIAGVVTVVVLVRRRRRARARQRT</sequence>
<gene>
    <name evidence="3" type="ORF">GCM10022200_02630</name>
</gene>
<feature type="transmembrane region" description="Helical" evidence="1">
    <location>
        <begin position="111"/>
        <end position="128"/>
    </location>
</feature>
<keyword evidence="1" id="KW-0812">Transmembrane</keyword>
<proteinExistence type="predicted"/>
<evidence type="ECO:0000313" key="4">
    <source>
        <dbReference type="Proteomes" id="UP001501697"/>
    </source>
</evidence>
<organism evidence="3 4">
    <name type="scientific">Microbacterium awajiense</name>
    <dbReference type="NCBI Taxonomy" id="415214"/>
    <lineage>
        <taxon>Bacteria</taxon>
        <taxon>Bacillati</taxon>
        <taxon>Actinomycetota</taxon>
        <taxon>Actinomycetes</taxon>
        <taxon>Micrococcales</taxon>
        <taxon>Microbacteriaceae</taxon>
        <taxon>Microbacterium</taxon>
    </lineage>
</organism>
<name>A0ABP7A2X8_9MICO</name>
<feature type="transmembrane region" description="Helical" evidence="1">
    <location>
        <begin position="40"/>
        <end position="63"/>
    </location>
</feature>
<evidence type="ECO:0000313" key="3">
    <source>
        <dbReference type="EMBL" id="GAA3623864.1"/>
    </source>
</evidence>
<keyword evidence="4" id="KW-1185">Reference proteome</keyword>
<keyword evidence="1" id="KW-0472">Membrane</keyword>
<feature type="transmembrane region" description="Helical" evidence="1">
    <location>
        <begin position="6"/>
        <end position="28"/>
    </location>
</feature>
<dbReference type="RefSeq" id="WP_344736042.1">
    <property type="nucleotide sequence ID" value="NZ_BAAAYU010000001.1"/>
</dbReference>
<feature type="domain" description="DUF4126" evidence="2">
    <location>
        <begin position="5"/>
        <end position="187"/>
    </location>
</feature>
<dbReference type="InterPro" id="IPR025196">
    <property type="entry name" value="DUF4126"/>
</dbReference>
<protein>
    <recommendedName>
        <fullName evidence="2">DUF4126 domain-containing protein</fullName>
    </recommendedName>
</protein>
<dbReference type="EMBL" id="BAAAYU010000001">
    <property type="protein sequence ID" value="GAA3623864.1"/>
    <property type="molecule type" value="Genomic_DNA"/>
</dbReference>
<evidence type="ECO:0000256" key="1">
    <source>
        <dbReference type="SAM" id="Phobius"/>
    </source>
</evidence>
<comment type="caution">
    <text evidence="3">The sequence shown here is derived from an EMBL/GenBank/DDBJ whole genome shotgun (WGS) entry which is preliminary data.</text>
</comment>
<dbReference type="Pfam" id="PF13548">
    <property type="entry name" value="DUF4126"/>
    <property type="match status" value="1"/>
</dbReference>
<dbReference type="Proteomes" id="UP001501697">
    <property type="component" value="Unassembled WGS sequence"/>
</dbReference>
<evidence type="ECO:0000259" key="2">
    <source>
        <dbReference type="Pfam" id="PF13548"/>
    </source>
</evidence>
<accession>A0ABP7A2X8</accession>
<reference evidence="4" key="1">
    <citation type="journal article" date="2019" name="Int. J. Syst. Evol. Microbiol.">
        <title>The Global Catalogue of Microorganisms (GCM) 10K type strain sequencing project: providing services to taxonomists for standard genome sequencing and annotation.</title>
        <authorList>
            <consortium name="The Broad Institute Genomics Platform"/>
            <consortium name="The Broad Institute Genome Sequencing Center for Infectious Disease"/>
            <person name="Wu L."/>
            <person name="Ma J."/>
        </authorList>
    </citation>
    <scope>NUCLEOTIDE SEQUENCE [LARGE SCALE GENOMIC DNA]</scope>
    <source>
        <strain evidence="4">JCM 16544</strain>
    </source>
</reference>
<feature type="transmembrane region" description="Helical" evidence="1">
    <location>
        <begin position="157"/>
        <end position="185"/>
    </location>
</feature>
<keyword evidence="1" id="KW-1133">Transmembrane helix</keyword>